<proteinExistence type="predicted"/>
<keyword evidence="3" id="KW-1185">Reference proteome</keyword>
<name>A0A8S0RM70_OLEEU</name>
<comment type="caution">
    <text evidence="2">The sequence shown here is derived from an EMBL/GenBank/DDBJ whole genome shotgun (WGS) entry which is preliminary data.</text>
</comment>
<accession>A0A8S0RM70</accession>
<feature type="region of interest" description="Disordered" evidence="1">
    <location>
        <begin position="73"/>
        <end position="102"/>
    </location>
</feature>
<dbReference type="EMBL" id="CACTIH010003636">
    <property type="protein sequence ID" value="CAA2979915.1"/>
    <property type="molecule type" value="Genomic_DNA"/>
</dbReference>
<dbReference type="AlphaFoldDB" id="A0A8S0RM70"/>
<evidence type="ECO:0000313" key="2">
    <source>
        <dbReference type="EMBL" id="CAA2979915.1"/>
    </source>
</evidence>
<reference evidence="2 3" key="1">
    <citation type="submission" date="2019-12" db="EMBL/GenBank/DDBJ databases">
        <authorList>
            <person name="Alioto T."/>
            <person name="Alioto T."/>
            <person name="Gomez Garrido J."/>
        </authorList>
    </citation>
    <scope>NUCLEOTIDE SEQUENCE [LARGE SCALE GENOMIC DNA]</scope>
</reference>
<gene>
    <name evidence="2" type="ORF">OLEA9_A038794</name>
</gene>
<dbReference type="Proteomes" id="UP000594638">
    <property type="component" value="Unassembled WGS sequence"/>
</dbReference>
<sequence>MANPSRSRVTITLGRGAQKYGRESNARFKDLGRRSETLERCVKPVSALNHIGISHGDVDLSVYFEDELDAGDAIHGLEDNTKGKRVPKEGKRDQETGHKQGA</sequence>
<evidence type="ECO:0000256" key="1">
    <source>
        <dbReference type="SAM" id="MobiDB-lite"/>
    </source>
</evidence>
<organism evidence="2 3">
    <name type="scientific">Olea europaea subsp. europaea</name>
    <dbReference type="NCBI Taxonomy" id="158383"/>
    <lineage>
        <taxon>Eukaryota</taxon>
        <taxon>Viridiplantae</taxon>
        <taxon>Streptophyta</taxon>
        <taxon>Embryophyta</taxon>
        <taxon>Tracheophyta</taxon>
        <taxon>Spermatophyta</taxon>
        <taxon>Magnoliopsida</taxon>
        <taxon>eudicotyledons</taxon>
        <taxon>Gunneridae</taxon>
        <taxon>Pentapetalae</taxon>
        <taxon>asterids</taxon>
        <taxon>lamiids</taxon>
        <taxon>Lamiales</taxon>
        <taxon>Oleaceae</taxon>
        <taxon>Oleeae</taxon>
        <taxon>Olea</taxon>
    </lineage>
</organism>
<dbReference type="Gramene" id="OE9A038794T1">
    <property type="protein sequence ID" value="OE9A038794C1"/>
    <property type="gene ID" value="OE9A038794"/>
</dbReference>
<feature type="compositionally biased region" description="Basic and acidic residues" evidence="1">
    <location>
        <begin position="75"/>
        <end position="102"/>
    </location>
</feature>
<protein>
    <submittedName>
        <fullName evidence="2">Uncharacterized protein</fullName>
    </submittedName>
</protein>
<evidence type="ECO:0000313" key="3">
    <source>
        <dbReference type="Proteomes" id="UP000594638"/>
    </source>
</evidence>